<evidence type="ECO:0008006" key="8">
    <source>
        <dbReference type="Google" id="ProtNLM"/>
    </source>
</evidence>
<sequence length="276" mass="32381">MSQVASFVKKIENNHLEMIIDTYLDYAYLEMEYGQESNARMELAKLLAVLDNHEYRDPYTYGTIFSSLARVSLMEENIENGMKQYEKAVNYFRESLTETHPVLLSTIYELSDIYIKIEDYQSALKLHKQLMEAYQMNNNKRLEARELLKIGEIHFYIDLKEARKIITDAIKLMAKLPEENPLDMSKAVLMLAEIDENMGNFPRAINYYKQALNELLKIYEESHFMIVYIYSKIGTISIRTFKLDQAKEYLERGLPLSNAFPKNSHAISIRIRKNIL</sequence>
<name>A0ABR5MJK3_9BACI</name>
<dbReference type="Proteomes" id="UP000037854">
    <property type="component" value="Unassembled WGS sequence"/>
</dbReference>
<keyword evidence="4" id="KW-0802">TPR repeat</keyword>
<evidence type="ECO:0000313" key="7">
    <source>
        <dbReference type="Proteomes" id="UP000037854"/>
    </source>
</evidence>
<evidence type="ECO:0000256" key="2">
    <source>
        <dbReference type="ARBA" id="ARBA00022490"/>
    </source>
</evidence>
<evidence type="ECO:0000256" key="4">
    <source>
        <dbReference type="ARBA" id="ARBA00022803"/>
    </source>
</evidence>
<dbReference type="InterPro" id="IPR051476">
    <property type="entry name" value="Bac_ResReg_Asp_Phosphatase"/>
</dbReference>
<accession>A0ABR5MJK3</accession>
<dbReference type="PANTHER" id="PTHR46630:SF1">
    <property type="entry name" value="TETRATRICOPEPTIDE REPEAT PROTEIN 29"/>
    <property type="match status" value="1"/>
</dbReference>
<protein>
    <recommendedName>
        <fullName evidence="8">MalT-like TPR region domain-containing protein</fullName>
    </recommendedName>
</protein>
<proteinExistence type="inferred from homology"/>
<dbReference type="PANTHER" id="PTHR46630">
    <property type="entry name" value="TETRATRICOPEPTIDE REPEAT PROTEIN 29"/>
    <property type="match status" value="1"/>
</dbReference>
<dbReference type="Pfam" id="PF13176">
    <property type="entry name" value="TPR_7"/>
    <property type="match status" value="1"/>
</dbReference>
<evidence type="ECO:0000256" key="1">
    <source>
        <dbReference type="ARBA" id="ARBA00004496"/>
    </source>
</evidence>
<dbReference type="SUPFAM" id="SSF48452">
    <property type="entry name" value="TPR-like"/>
    <property type="match status" value="1"/>
</dbReference>
<evidence type="ECO:0000313" key="6">
    <source>
        <dbReference type="EMBL" id="KPH75810.1"/>
    </source>
</evidence>
<evidence type="ECO:0000256" key="3">
    <source>
        <dbReference type="ARBA" id="ARBA00022737"/>
    </source>
</evidence>
<comment type="caution">
    <text evidence="6">The sequence shown here is derived from an EMBL/GenBank/DDBJ whole genome shotgun (WGS) entry which is preliminary data.</text>
</comment>
<keyword evidence="7" id="KW-1185">Reference proteome</keyword>
<dbReference type="InterPro" id="IPR019734">
    <property type="entry name" value="TPR_rpt"/>
</dbReference>
<keyword evidence="2" id="KW-0963">Cytoplasm</keyword>
<reference evidence="6 7" key="1">
    <citation type="submission" date="2015-07" db="EMBL/GenBank/DDBJ databases">
        <title>High-quality draft genome sequence of Oceanobacillus caeni HM6, a bacillus isolated from a human feces.</title>
        <authorList>
            <person name="Kumar J."/>
            <person name="Verma M.K."/>
            <person name="Pandey R."/>
            <person name="Bhambi M."/>
            <person name="Chauhan N."/>
        </authorList>
    </citation>
    <scope>NUCLEOTIDE SEQUENCE [LARGE SCALE GENOMIC DNA]</scope>
    <source>
        <strain evidence="6 7">HM6</strain>
    </source>
</reference>
<gene>
    <name evidence="6" type="ORF">AFL42_08165</name>
</gene>
<dbReference type="Gene3D" id="1.25.40.10">
    <property type="entry name" value="Tetratricopeptide repeat domain"/>
    <property type="match status" value="2"/>
</dbReference>
<dbReference type="RefSeq" id="WP_060668356.1">
    <property type="nucleotide sequence ID" value="NZ_LGTK01000022.1"/>
</dbReference>
<dbReference type="Pfam" id="PF13424">
    <property type="entry name" value="TPR_12"/>
    <property type="match status" value="1"/>
</dbReference>
<comment type="similarity">
    <text evidence="5">Belongs to the Rap family.</text>
</comment>
<evidence type="ECO:0000256" key="5">
    <source>
        <dbReference type="ARBA" id="ARBA00038253"/>
    </source>
</evidence>
<dbReference type="InterPro" id="IPR011990">
    <property type="entry name" value="TPR-like_helical_dom_sf"/>
</dbReference>
<comment type="subcellular location">
    <subcellularLocation>
        <location evidence="1">Cytoplasm</location>
    </subcellularLocation>
</comment>
<keyword evidence="3" id="KW-0677">Repeat</keyword>
<organism evidence="6 7">
    <name type="scientific">Oceanobacillus caeni</name>
    <dbReference type="NCBI Taxonomy" id="405946"/>
    <lineage>
        <taxon>Bacteria</taxon>
        <taxon>Bacillati</taxon>
        <taxon>Bacillota</taxon>
        <taxon>Bacilli</taxon>
        <taxon>Bacillales</taxon>
        <taxon>Bacillaceae</taxon>
        <taxon>Oceanobacillus</taxon>
    </lineage>
</organism>
<dbReference type="EMBL" id="LGTK01000022">
    <property type="protein sequence ID" value="KPH75810.1"/>
    <property type="molecule type" value="Genomic_DNA"/>
</dbReference>
<dbReference type="SMART" id="SM00028">
    <property type="entry name" value="TPR"/>
    <property type="match status" value="4"/>
</dbReference>